<protein>
    <submittedName>
        <fullName evidence="2">Uncharacterized protein</fullName>
    </submittedName>
</protein>
<gene>
    <name evidence="2" type="ORF">GCM10012282_13540</name>
</gene>
<sequence length="67" mass="7644">MRPQQTTPGPPITLPDLTQPPRPAPGCDVCTALDKQRAQAEETRDIRRATMFEVEMRRHPNHREVTP</sequence>
<proteinExistence type="predicted"/>
<evidence type="ECO:0000313" key="3">
    <source>
        <dbReference type="Proteomes" id="UP000625682"/>
    </source>
</evidence>
<feature type="region of interest" description="Disordered" evidence="1">
    <location>
        <begin position="1"/>
        <end position="25"/>
    </location>
</feature>
<dbReference type="AlphaFoldDB" id="A0A917KN60"/>
<evidence type="ECO:0000256" key="1">
    <source>
        <dbReference type="SAM" id="MobiDB-lite"/>
    </source>
</evidence>
<accession>A0A917KN60</accession>
<comment type="caution">
    <text evidence="2">The sequence shown here is derived from an EMBL/GenBank/DDBJ whole genome shotgun (WGS) entry which is preliminary data.</text>
</comment>
<dbReference type="EMBL" id="BMMU01000003">
    <property type="protein sequence ID" value="GGJ18671.1"/>
    <property type="molecule type" value="Genomic_DNA"/>
</dbReference>
<name>A0A917KN60_9ACTN</name>
<keyword evidence="3" id="KW-1185">Reference proteome</keyword>
<reference evidence="2" key="2">
    <citation type="submission" date="2020-09" db="EMBL/GenBank/DDBJ databases">
        <authorList>
            <person name="Sun Q."/>
            <person name="Zhou Y."/>
        </authorList>
    </citation>
    <scope>NUCLEOTIDE SEQUENCE</scope>
    <source>
        <strain evidence="2">CGMCC 4.7272</strain>
    </source>
</reference>
<reference evidence="2" key="1">
    <citation type="journal article" date="2014" name="Int. J. Syst. Evol. Microbiol.">
        <title>Complete genome sequence of Corynebacterium casei LMG S-19264T (=DSM 44701T), isolated from a smear-ripened cheese.</title>
        <authorList>
            <consortium name="US DOE Joint Genome Institute (JGI-PGF)"/>
            <person name="Walter F."/>
            <person name="Albersmeier A."/>
            <person name="Kalinowski J."/>
            <person name="Ruckert C."/>
        </authorList>
    </citation>
    <scope>NUCLEOTIDE SEQUENCE</scope>
    <source>
        <strain evidence="2">CGMCC 4.7272</strain>
    </source>
</reference>
<dbReference type="Proteomes" id="UP000625682">
    <property type="component" value="Unassembled WGS sequence"/>
</dbReference>
<evidence type="ECO:0000313" key="2">
    <source>
        <dbReference type="EMBL" id="GGJ18671.1"/>
    </source>
</evidence>
<organism evidence="2 3">
    <name type="scientific">Streptomyces lacrimifluminis</name>
    <dbReference type="NCBI Taxonomy" id="1500077"/>
    <lineage>
        <taxon>Bacteria</taxon>
        <taxon>Bacillati</taxon>
        <taxon>Actinomycetota</taxon>
        <taxon>Actinomycetes</taxon>
        <taxon>Kitasatosporales</taxon>
        <taxon>Streptomycetaceae</taxon>
        <taxon>Streptomyces</taxon>
    </lineage>
</organism>
<feature type="compositionally biased region" description="Pro residues" evidence="1">
    <location>
        <begin position="8"/>
        <end position="24"/>
    </location>
</feature>